<evidence type="ECO:0000256" key="8">
    <source>
        <dbReference type="SAM" id="MobiDB-lite"/>
    </source>
</evidence>
<feature type="domain" description="Major facilitator superfamily (MFS) profile" evidence="10">
    <location>
        <begin position="69"/>
        <end position="502"/>
    </location>
</feature>
<dbReference type="Pfam" id="PF07690">
    <property type="entry name" value="MFS_1"/>
    <property type="match status" value="1"/>
</dbReference>
<evidence type="ECO:0000313" key="11">
    <source>
        <dbReference type="EMBL" id="KAL1637516.1"/>
    </source>
</evidence>
<name>A0ABR3TDR9_9PEZI</name>
<evidence type="ECO:0000256" key="5">
    <source>
        <dbReference type="ARBA" id="ARBA00022989"/>
    </source>
</evidence>
<feature type="transmembrane region" description="Helical" evidence="9">
    <location>
        <begin position="221"/>
        <end position="243"/>
    </location>
</feature>
<keyword evidence="4 9" id="KW-0812">Transmembrane</keyword>
<keyword evidence="6 9" id="KW-0472">Membrane</keyword>
<feature type="transmembrane region" description="Helical" evidence="9">
    <location>
        <begin position="160"/>
        <end position="182"/>
    </location>
</feature>
<feature type="transmembrane region" description="Helical" evidence="9">
    <location>
        <begin position="300"/>
        <end position="326"/>
    </location>
</feature>
<feature type="transmembrane region" description="Helical" evidence="9">
    <location>
        <begin position="378"/>
        <end position="399"/>
    </location>
</feature>
<feature type="transmembrane region" description="Helical" evidence="9">
    <location>
        <begin position="435"/>
        <end position="458"/>
    </location>
</feature>
<feature type="transmembrane region" description="Helical" evidence="9">
    <location>
        <begin position="332"/>
        <end position="357"/>
    </location>
</feature>
<feature type="region of interest" description="Disordered" evidence="8">
    <location>
        <begin position="577"/>
        <end position="652"/>
    </location>
</feature>
<proteinExistence type="inferred from homology"/>
<feature type="transmembrane region" description="Helical" evidence="9">
    <location>
        <begin position="405"/>
        <end position="428"/>
    </location>
</feature>
<evidence type="ECO:0000256" key="4">
    <source>
        <dbReference type="ARBA" id="ARBA00022692"/>
    </source>
</evidence>
<organism evidence="11 12">
    <name type="scientific">Neofusicoccum ribis</name>
    <dbReference type="NCBI Taxonomy" id="45134"/>
    <lineage>
        <taxon>Eukaryota</taxon>
        <taxon>Fungi</taxon>
        <taxon>Dikarya</taxon>
        <taxon>Ascomycota</taxon>
        <taxon>Pezizomycotina</taxon>
        <taxon>Dothideomycetes</taxon>
        <taxon>Dothideomycetes incertae sedis</taxon>
        <taxon>Botryosphaeriales</taxon>
        <taxon>Botryosphaeriaceae</taxon>
        <taxon>Neofusicoccum</taxon>
    </lineage>
</organism>
<keyword evidence="5 9" id="KW-1133">Transmembrane helix</keyword>
<keyword evidence="12" id="KW-1185">Reference proteome</keyword>
<feature type="compositionally biased region" description="Basic residues" evidence="8">
    <location>
        <begin position="639"/>
        <end position="652"/>
    </location>
</feature>
<dbReference type="InterPro" id="IPR020846">
    <property type="entry name" value="MFS_dom"/>
</dbReference>
<dbReference type="CDD" id="cd17323">
    <property type="entry name" value="MFS_Tpo1_MDR_like"/>
    <property type="match status" value="1"/>
</dbReference>
<evidence type="ECO:0000256" key="3">
    <source>
        <dbReference type="ARBA" id="ARBA00022475"/>
    </source>
</evidence>
<reference evidence="11 12" key="1">
    <citation type="submission" date="2024-02" db="EMBL/GenBank/DDBJ databases">
        <title>De novo assembly and annotation of 12 fungi associated with fruit tree decline syndrome in Ontario, Canada.</title>
        <authorList>
            <person name="Sulman M."/>
            <person name="Ellouze W."/>
            <person name="Ilyukhin E."/>
        </authorList>
    </citation>
    <scope>NUCLEOTIDE SEQUENCE [LARGE SCALE GENOMIC DNA]</scope>
    <source>
        <strain evidence="11 12">M1-105</strain>
    </source>
</reference>
<dbReference type="InterPro" id="IPR036259">
    <property type="entry name" value="MFS_trans_sf"/>
</dbReference>
<dbReference type="PROSITE" id="PS50850">
    <property type="entry name" value="MFS"/>
    <property type="match status" value="1"/>
</dbReference>
<evidence type="ECO:0000256" key="9">
    <source>
        <dbReference type="SAM" id="Phobius"/>
    </source>
</evidence>
<feature type="transmembrane region" description="Helical" evidence="9">
    <location>
        <begin position="134"/>
        <end position="154"/>
    </location>
</feature>
<feature type="compositionally biased region" description="Low complexity" evidence="8">
    <location>
        <begin position="610"/>
        <end position="619"/>
    </location>
</feature>
<keyword evidence="3" id="KW-1003">Cell membrane</keyword>
<feature type="region of interest" description="Disordered" evidence="8">
    <location>
        <begin position="523"/>
        <end position="565"/>
    </location>
</feature>
<accession>A0ABR3TDR9</accession>
<evidence type="ECO:0000256" key="6">
    <source>
        <dbReference type="ARBA" id="ARBA00023136"/>
    </source>
</evidence>
<keyword evidence="2" id="KW-0813">Transport</keyword>
<feature type="transmembrane region" description="Helical" evidence="9">
    <location>
        <begin position="470"/>
        <end position="492"/>
    </location>
</feature>
<feature type="compositionally biased region" description="Low complexity" evidence="8">
    <location>
        <begin position="523"/>
        <end position="532"/>
    </location>
</feature>
<dbReference type="Gene3D" id="1.20.1250.20">
    <property type="entry name" value="MFS general substrate transporter like domains"/>
    <property type="match status" value="1"/>
</dbReference>
<evidence type="ECO:0000256" key="1">
    <source>
        <dbReference type="ARBA" id="ARBA00004651"/>
    </source>
</evidence>
<comment type="caution">
    <text evidence="11">The sequence shown here is derived from an EMBL/GenBank/DDBJ whole genome shotgun (WGS) entry which is preliminary data.</text>
</comment>
<feature type="compositionally biased region" description="Polar residues" evidence="8">
    <location>
        <begin position="548"/>
        <end position="559"/>
    </location>
</feature>
<dbReference type="SUPFAM" id="SSF103473">
    <property type="entry name" value="MFS general substrate transporter"/>
    <property type="match status" value="1"/>
</dbReference>
<sequence length="652" mass="70913">MAAEKDVESGRPARIPWTKQILDQGVVNDDIVNAYYEGAGTNEDPYIVQWLDDDPRNPMNYPTMVKWAITMLVAVATLAVAFVSSAYSGGVREIMVEFGVVQIIATLGISLFVLGFAIGPLIWAPMSELFGRQYLFFGTYMLLTAFNAGAAGSQNIGTLIVLRFLAGAFGSSPLTNAGGVIADMFPAAQRGLATSLFAAAPFLGPVIGPIVGGFVGQTVGWRWIEGVMAIFTGVLWIVCAFLVPETYSPVLLRKRAARLSKITGKVYMSRADAESGKVTIGEAFKTALSRPWILLFREPIVLLLSIYMAIIYGTLYMLFAAFPIVYQQGRGWSSGIGGLAFLGVAVGMIAAVIYSILDNKRYIKAMEAAPSGFAAPEARLPPALIGSIAMPVGLFWFAWTNSPSVHWIVSIMAGAPFGFGMVLVFLSIMNYLIDAYLIFAASVLAANAVLRSLFGAAFPLFTTYMYQDLGIHWASTIPAFLALACVPFPFLFYKYGPAIRARCKYAAKAAAFLEKLRGQAMQQQQASSESSSTVQDDDAETQKEEEGASSSRGHTSHQQQGEREAQLEAEAIDYSYDDEEHQPEAGRFAPLKTATGRNELSKTKSNASMRSTRSTRSVTYEANPYDIDRVNTNETFNAKKTRSRANSTKSRK</sequence>
<comment type="subcellular location">
    <subcellularLocation>
        <location evidence="1">Cell membrane</location>
        <topology evidence="1">Multi-pass membrane protein</topology>
    </subcellularLocation>
</comment>
<evidence type="ECO:0000313" key="12">
    <source>
        <dbReference type="Proteomes" id="UP001521116"/>
    </source>
</evidence>
<comment type="similarity">
    <text evidence="7">Belongs to the major facilitator superfamily. DHA1 family. Polyamines/proton antiporter (TC 2.A.1.2.16) subfamily.</text>
</comment>
<feature type="transmembrane region" description="Helical" evidence="9">
    <location>
        <begin position="194"/>
        <end position="215"/>
    </location>
</feature>
<evidence type="ECO:0000256" key="2">
    <source>
        <dbReference type="ARBA" id="ARBA00022448"/>
    </source>
</evidence>
<dbReference type="EMBL" id="JAJVDC020000003">
    <property type="protein sequence ID" value="KAL1637516.1"/>
    <property type="molecule type" value="Genomic_DNA"/>
</dbReference>
<dbReference type="Proteomes" id="UP001521116">
    <property type="component" value="Unassembled WGS sequence"/>
</dbReference>
<feature type="transmembrane region" description="Helical" evidence="9">
    <location>
        <begin position="99"/>
        <end position="122"/>
    </location>
</feature>
<evidence type="ECO:0000256" key="7">
    <source>
        <dbReference type="ARBA" id="ARBA00038459"/>
    </source>
</evidence>
<feature type="transmembrane region" description="Helical" evidence="9">
    <location>
        <begin position="67"/>
        <end position="87"/>
    </location>
</feature>
<dbReference type="PANTHER" id="PTHR23502">
    <property type="entry name" value="MAJOR FACILITATOR SUPERFAMILY"/>
    <property type="match status" value="1"/>
</dbReference>
<gene>
    <name evidence="11" type="primary">MFS2</name>
    <name evidence="11" type="ORF">SLS56_000654</name>
</gene>
<protein>
    <submittedName>
        <fullName evidence="11">MFS siderochrome iron transporter 1</fullName>
    </submittedName>
</protein>
<dbReference type="InterPro" id="IPR011701">
    <property type="entry name" value="MFS"/>
</dbReference>
<evidence type="ECO:0000259" key="10">
    <source>
        <dbReference type="PROSITE" id="PS50850"/>
    </source>
</evidence>
<feature type="compositionally biased region" description="Polar residues" evidence="8">
    <location>
        <begin position="595"/>
        <end position="609"/>
    </location>
</feature>
<dbReference type="PANTHER" id="PTHR23502:SF186">
    <property type="entry name" value="MAJOR FACILITATOR SUPERFAMILY (MFS) PROFILE DOMAIN-CONTAINING PROTEIN"/>
    <property type="match status" value="1"/>
</dbReference>